<sequence>MKTKKEDSFRLIDESVYVKLSRNRQAGSAQFRLGFKCFLFDCIDKARAAPGRMSEVRNEEVKNIGDAGDSTRGEVDDDLSNPVTEIVSCIKRVLQCGDHQGLKIHLGRLQEWRRCGQTNLIHDYWRVAQYIGESELNNICLLLSITFDKPEGIRWCYMADVLSLLATALCNREAIFRLIAHTNNIIPILVEAAQQVTHDDVKLHALTIINVAVLVCRARFAKHLVSSHFLNKIVDHWTCQGEKIPSMLLEKTLNVLKSLLMCGQIGIHNYATAILTKMSNVMQCQSGQRQLFTFYQELVRSTDLGEKPHICARYWTRGRLRKELLGKCLGQPWLYIYCSWPACGNHNATPNTFFRKCSACSAVRYCSRQCQEKHWRAGHNGQCKLISCLVQH</sequence>
<protein>
    <recommendedName>
        <fullName evidence="5">MYND-type domain-containing protein</fullName>
    </recommendedName>
</protein>
<evidence type="ECO:0000256" key="4">
    <source>
        <dbReference type="PROSITE-ProRule" id="PRU00134"/>
    </source>
</evidence>
<keyword evidence="7" id="KW-1185">Reference proteome</keyword>
<dbReference type="Gene3D" id="6.10.140.2220">
    <property type="match status" value="1"/>
</dbReference>
<proteinExistence type="predicted"/>
<dbReference type="EMBL" id="JASAOG010000060">
    <property type="protein sequence ID" value="KAK0056643.1"/>
    <property type="molecule type" value="Genomic_DNA"/>
</dbReference>
<dbReference type="AlphaFoldDB" id="A0AAD8FAG4"/>
<evidence type="ECO:0000256" key="3">
    <source>
        <dbReference type="ARBA" id="ARBA00022833"/>
    </source>
</evidence>
<gene>
    <name evidence="6" type="ORF">Bpfe_013861</name>
</gene>
<organism evidence="6 7">
    <name type="scientific">Biomphalaria pfeifferi</name>
    <name type="common">Bloodfluke planorb</name>
    <name type="synonym">Freshwater snail</name>
    <dbReference type="NCBI Taxonomy" id="112525"/>
    <lineage>
        <taxon>Eukaryota</taxon>
        <taxon>Metazoa</taxon>
        <taxon>Spiralia</taxon>
        <taxon>Lophotrochozoa</taxon>
        <taxon>Mollusca</taxon>
        <taxon>Gastropoda</taxon>
        <taxon>Heterobranchia</taxon>
        <taxon>Euthyneura</taxon>
        <taxon>Panpulmonata</taxon>
        <taxon>Hygrophila</taxon>
        <taxon>Lymnaeoidea</taxon>
        <taxon>Planorbidae</taxon>
        <taxon>Biomphalaria</taxon>
    </lineage>
</organism>
<evidence type="ECO:0000259" key="5">
    <source>
        <dbReference type="PROSITE" id="PS50865"/>
    </source>
</evidence>
<dbReference type="InterPro" id="IPR016024">
    <property type="entry name" value="ARM-type_fold"/>
</dbReference>
<dbReference type="Pfam" id="PF01753">
    <property type="entry name" value="zf-MYND"/>
    <property type="match status" value="1"/>
</dbReference>
<dbReference type="SUPFAM" id="SSF48371">
    <property type="entry name" value="ARM repeat"/>
    <property type="match status" value="1"/>
</dbReference>
<evidence type="ECO:0000313" key="7">
    <source>
        <dbReference type="Proteomes" id="UP001233172"/>
    </source>
</evidence>
<dbReference type="Proteomes" id="UP001233172">
    <property type="component" value="Unassembled WGS sequence"/>
</dbReference>
<reference evidence="6" key="2">
    <citation type="submission" date="2023-04" db="EMBL/GenBank/DDBJ databases">
        <authorList>
            <person name="Bu L."/>
            <person name="Lu L."/>
            <person name="Laidemitt M.R."/>
            <person name="Zhang S.M."/>
            <person name="Mutuku M."/>
            <person name="Mkoji G."/>
            <person name="Steinauer M."/>
            <person name="Loker E.S."/>
        </authorList>
    </citation>
    <scope>NUCLEOTIDE SEQUENCE</scope>
    <source>
        <strain evidence="6">KasaAsao</strain>
        <tissue evidence="6">Whole Snail</tissue>
    </source>
</reference>
<keyword evidence="3" id="KW-0862">Zinc</keyword>
<evidence type="ECO:0000313" key="6">
    <source>
        <dbReference type="EMBL" id="KAK0056643.1"/>
    </source>
</evidence>
<reference evidence="6" key="1">
    <citation type="journal article" date="2023" name="PLoS Negl. Trop. Dis.">
        <title>A genome sequence for Biomphalaria pfeifferi, the major vector snail for the human-infecting parasite Schistosoma mansoni.</title>
        <authorList>
            <person name="Bu L."/>
            <person name="Lu L."/>
            <person name="Laidemitt M.R."/>
            <person name="Zhang S.M."/>
            <person name="Mutuku M."/>
            <person name="Mkoji G."/>
            <person name="Steinauer M."/>
            <person name="Loker E.S."/>
        </authorList>
    </citation>
    <scope>NUCLEOTIDE SEQUENCE</scope>
    <source>
        <strain evidence="6">KasaAsao</strain>
    </source>
</reference>
<evidence type="ECO:0000256" key="2">
    <source>
        <dbReference type="ARBA" id="ARBA00022771"/>
    </source>
</evidence>
<dbReference type="GO" id="GO:0008270">
    <property type="term" value="F:zinc ion binding"/>
    <property type="evidence" value="ECO:0007669"/>
    <property type="project" value="UniProtKB-KW"/>
</dbReference>
<dbReference type="SUPFAM" id="SSF144232">
    <property type="entry name" value="HIT/MYND zinc finger-like"/>
    <property type="match status" value="1"/>
</dbReference>
<keyword evidence="1" id="KW-0479">Metal-binding</keyword>
<comment type="caution">
    <text evidence="6">The sequence shown here is derived from an EMBL/GenBank/DDBJ whole genome shotgun (WGS) entry which is preliminary data.</text>
</comment>
<keyword evidence="2 4" id="KW-0863">Zinc-finger</keyword>
<dbReference type="InterPro" id="IPR002893">
    <property type="entry name" value="Znf_MYND"/>
</dbReference>
<feature type="domain" description="MYND-type" evidence="5">
    <location>
        <begin position="343"/>
        <end position="383"/>
    </location>
</feature>
<dbReference type="PROSITE" id="PS50865">
    <property type="entry name" value="ZF_MYND_2"/>
    <property type="match status" value="1"/>
</dbReference>
<name>A0AAD8FAG4_BIOPF</name>
<accession>A0AAD8FAG4</accession>
<evidence type="ECO:0000256" key="1">
    <source>
        <dbReference type="ARBA" id="ARBA00022723"/>
    </source>
</evidence>